<dbReference type="OrthoDB" id="102129at2759"/>
<dbReference type="Proteomes" id="UP000697107">
    <property type="component" value="Unassembled WGS sequence"/>
</dbReference>
<evidence type="ECO:0000313" key="5">
    <source>
        <dbReference type="EMBL" id="KAG3226106.1"/>
    </source>
</evidence>
<dbReference type="Proteomes" id="UP000735874">
    <property type="component" value="Unassembled WGS sequence"/>
</dbReference>
<evidence type="ECO:0000313" key="3">
    <source>
        <dbReference type="EMBL" id="KAG2951641.1"/>
    </source>
</evidence>
<accession>A0A329SBC1</accession>
<dbReference type="Proteomes" id="UP000251314">
    <property type="component" value="Unassembled WGS sequence"/>
</dbReference>
<dbReference type="Proteomes" id="UP000774804">
    <property type="component" value="Unassembled WGS sequence"/>
</dbReference>
<gene>
    <name evidence="6" type="ORF">JG687_00011632</name>
    <name evidence="7" type="ORF">PC110_g10478</name>
    <name evidence="1" type="ORF">PC113_g2998</name>
    <name evidence="2" type="ORF">PC115_g4335</name>
    <name evidence="3" type="ORF">PC117_g3433</name>
    <name evidence="4" type="ORF">PC118_g2774</name>
    <name evidence="5" type="ORF">PC129_g3283</name>
</gene>
<comment type="caution">
    <text evidence="7">The sequence shown here is derived from an EMBL/GenBank/DDBJ whole genome shotgun (WGS) entry which is preliminary data.</text>
</comment>
<dbReference type="EMBL" id="RCMG01000043">
    <property type="protein sequence ID" value="KAG2866254.1"/>
    <property type="molecule type" value="Genomic_DNA"/>
</dbReference>
<evidence type="ECO:0000313" key="7">
    <source>
        <dbReference type="EMBL" id="RAW33206.1"/>
    </source>
</evidence>
<dbReference type="EMBL" id="JAENGZ010000724">
    <property type="protein sequence ID" value="KAG6954732.1"/>
    <property type="molecule type" value="Genomic_DNA"/>
</dbReference>
<evidence type="ECO:0000313" key="1">
    <source>
        <dbReference type="EMBL" id="KAG2866254.1"/>
    </source>
</evidence>
<dbReference type="EMBL" id="RCML01000043">
    <property type="protein sequence ID" value="KAG2995850.1"/>
    <property type="molecule type" value="Genomic_DNA"/>
</dbReference>
<organism evidence="7 8">
    <name type="scientific">Phytophthora cactorum</name>
    <dbReference type="NCBI Taxonomy" id="29920"/>
    <lineage>
        <taxon>Eukaryota</taxon>
        <taxon>Sar</taxon>
        <taxon>Stramenopiles</taxon>
        <taxon>Oomycota</taxon>
        <taxon>Peronosporomycetes</taxon>
        <taxon>Peronosporales</taxon>
        <taxon>Peronosporaceae</taxon>
        <taxon>Phytophthora</taxon>
    </lineage>
</organism>
<reference evidence="1" key="2">
    <citation type="submission" date="2018-10" db="EMBL/GenBank/DDBJ databases">
        <title>Effector identification in a new, highly contiguous assembly of the strawberry crown rot pathogen Phytophthora cactorum.</title>
        <authorList>
            <person name="Armitage A.D."/>
            <person name="Nellist C.F."/>
            <person name="Bates H."/>
            <person name="Vickerstaff R.J."/>
            <person name="Harrison R.J."/>
        </authorList>
    </citation>
    <scope>NUCLEOTIDE SEQUENCE</scope>
    <source>
        <strain evidence="1">15-7</strain>
        <strain evidence="2">4032</strain>
        <strain evidence="3">4040</strain>
        <strain evidence="4">P415</strain>
        <strain evidence="5">P421</strain>
    </source>
</reference>
<dbReference type="Proteomes" id="UP000760860">
    <property type="component" value="Unassembled WGS sequence"/>
</dbReference>
<proteinExistence type="predicted"/>
<evidence type="ECO:0000313" key="8">
    <source>
        <dbReference type="Proteomes" id="UP000251314"/>
    </source>
</evidence>
<reference evidence="7 8" key="1">
    <citation type="submission" date="2018-01" db="EMBL/GenBank/DDBJ databases">
        <title>Draft genome of the strawberry crown rot pathogen Phytophthora cactorum.</title>
        <authorList>
            <person name="Armitage A.D."/>
            <person name="Lysoe E."/>
            <person name="Nellist C.F."/>
            <person name="Harrison R.J."/>
            <person name="Brurberg M.B."/>
        </authorList>
    </citation>
    <scope>NUCLEOTIDE SEQUENCE [LARGE SCALE GENOMIC DNA]</scope>
    <source>
        <strain evidence="7 8">10300</strain>
    </source>
</reference>
<dbReference type="VEuPathDB" id="FungiDB:PC110_g10478"/>
<protein>
    <submittedName>
        <fullName evidence="7">Uncharacterized protein</fullName>
    </submittedName>
</protein>
<dbReference type="Proteomes" id="UP000736787">
    <property type="component" value="Unassembled WGS sequence"/>
</dbReference>
<dbReference type="AlphaFoldDB" id="A0A329SBC1"/>
<dbReference type="EMBL" id="MJFZ01000246">
    <property type="protein sequence ID" value="RAW33206.1"/>
    <property type="molecule type" value="Genomic_DNA"/>
</dbReference>
<keyword evidence="8" id="KW-1185">Reference proteome</keyword>
<evidence type="ECO:0000313" key="6">
    <source>
        <dbReference type="EMBL" id="KAG6954732.1"/>
    </source>
</evidence>
<name>A0A329SBC1_9STRA</name>
<sequence length="58" mass="6271">MVISLATSVSFSELTGMALSPAHVSAESSRITDVTSDEEERIYGGSNAKILKYLSTRY</sequence>
<dbReference type="EMBL" id="RCMV01000066">
    <property type="protein sequence ID" value="KAG3226106.1"/>
    <property type="molecule type" value="Genomic_DNA"/>
</dbReference>
<evidence type="ECO:0000313" key="2">
    <source>
        <dbReference type="EMBL" id="KAG2937211.1"/>
    </source>
</evidence>
<dbReference type="EMBL" id="RCMI01000082">
    <property type="protein sequence ID" value="KAG2937211.1"/>
    <property type="molecule type" value="Genomic_DNA"/>
</dbReference>
<evidence type="ECO:0000313" key="4">
    <source>
        <dbReference type="EMBL" id="KAG2995850.1"/>
    </source>
</evidence>
<reference evidence="6" key="3">
    <citation type="submission" date="2021-01" db="EMBL/GenBank/DDBJ databases">
        <title>Phytophthora aleatoria, a newly-described species from Pinus radiata is distinct from Phytophthora cactorum isolates based on comparative genomics.</title>
        <authorList>
            <person name="Mcdougal R."/>
            <person name="Panda P."/>
            <person name="Williams N."/>
            <person name="Studholme D.J."/>
        </authorList>
    </citation>
    <scope>NUCLEOTIDE SEQUENCE</scope>
    <source>
        <strain evidence="6">NZFS 3830</strain>
    </source>
</reference>
<dbReference type="Proteomes" id="UP000688947">
    <property type="component" value="Unassembled WGS sequence"/>
</dbReference>
<dbReference type="EMBL" id="RCMK01000049">
    <property type="protein sequence ID" value="KAG2951641.1"/>
    <property type="molecule type" value="Genomic_DNA"/>
</dbReference>